<reference evidence="1" key="2">
    <citation type="submission" date="2021-09" db="EMBL/GenBank/DDBJ databases">
        <authorList>
            <person name="Jia N."/>
            <person name="Wang J."/>
            <person name="Shi W."/>
            <person name="Du L."/>
            <person name="Sun Y."/>
            <person name="Zhan W."/>
            <person name="Jiang J."/>
            <person name="Wang Q."/>
            <person name="Zhang B."/>
            <person name="Ji P."/>
            <person name="Sakyi L.B."/>
            <person name="Cui X."/>
            <person name="Yuan T."/>
            <person name="Jiang B."/>
            <person name="Yang W."/>
            <person name="Lam T.T.-Y."/>
            <person name="Chang Q."/>
            <person name="Ding S."/>
            <person name="Wang X."/>
            <person name="Zhu J."/>
            <person name="Ruan X."/>
            <person name="Zhao L."/>
            <person name="Wei J."/>
            <person name="Que T."/>
            <person name="Du C."/>
            <person name="Cheng J."/>
            <person name="Dai P."/>
            <person name="Han X."/>
            <person name="Huang E."/>
            <person name="Gao Y."/>
            <person name="Liu J."/>
            <person name="Shao H."/>
            <person name="Ye R."/>
            <person name="Li L."/>
            <person name="Wei W."/>
            <person name="Wang X."/>
            <person name="Wang C."/>
            <person name="Huo Q."/>
            <person name="Li W."/>
            <person name="Guo W."/>
            <person name="Chen H."/>
            <person name="Chen S."/>
            <person name="Zhou L."/>
            <person name="Zhou L."/>
            <person name="Ni X."/>
            <person name="Tian J."/>
            <person name="Zhou Y."/>
            <person name="Sheng Y."/>
            <person name="Liu T."/>
            <person name="Pan Y."/>
            <person name="Xia L."/>
            <person name="Li J."/>
            <person name="Zhao F."/>
            <person name="Cao W."/>
        </authorList>
    </citation>
    <scope>NUCLEOTIDE SEQUENCE</scope>
    <source>
        <strain evidence="1">Rsan-2018</strain>
        <tissue evidence="1">Larvae</tissue>
    </source>
</reference>
<organism evidence="1 2">
    <name type="scientific">Rhipicephalus sanguineus</name>
    <name type="common">Brown dog tick</name>
    <name type="synonym">Ixodes sanguineus</name>
    <dbReference type="NCBI Taxonomy" id="34632"/>
    <lineage>
        <taxon>Eukaryota</taxon>
        <taxon>Metazoa</taxon>
        <taxon>Ecdysozoa</taxon>
        <taxon>Arthropoda</taxon>
        <taxon>Chelicerata</taxon>
        <taxon>Arachnida</taxon>
        <taxon>Acari</taxon>
        <taxon>Parasitiformes</taxon>
        <taxon>Ixodida</taxon>
        <taxon>Ixodoidea</taxon>
        <taxon>Ixodidae</taxon>
        <taxon>Rhipicephalinae</taxon>
        <taxon>Rhipicephalus</taxon>
        <taxon>Rhipicephalus</taxon>
    </lineage>
</organism>
<name>A0A9D4PKH2_RHISA</name>
<evidence type="ECO:0000313" key="2">
    <source>
        <dbReference type="Proteomes" id="UP000821837"/>
    </source>
</evidence>
<keyword evidence="2" id="KW-1185">Reference proteome</keyword>
<dbReference type="AlphaFoldDB" id="A0A9D4PKH2"/>
<accession>A0A9D4PKH2</accession>
<dbReference type="InterPro" id="IPR013083">
    <property type="entry name" value="Znf_RING/FYVE/PHD"/>
</dbReference>
<evidence type="ECO:0000313" key="1">
    <source>
        <dbReference type="EMBL" id="KAH7944474.1"/>
    </source>
</evidence>
<reference evidence="1" key="1">
    <citation type="journal article" date="2020" name="Cell">
        <title>Large-Scale Comparative Analyses of Tick Genomes Elucidate Their Genetic Diversity and Vector Capacities.</title>
        <authorList>
            <consortium name="Tick Genome and Microbiome Consortium (TIGMIC)"/>
            <person name="Jia N."/>
            <person name="Wang J."/>
            <person name="Shi W."/>
            <person name="Du L."/>
            <person name="Sun Y."/>
            <person name="Zhan W."/>
            <person name="Jiang J.F."/>
            <person name="Wang Q."/>
            <person name="Zhang B."/>
            <person name="Ji P."/>
            <person name="Bell-Sakyi L."/>
            <person name="Cui X.M."/>
            <person name="Yuan T.T."/>
            <person name="Jiang B.G."/>
            <person name="Yang W.F."/>
            <person name="Lam T.T."/>
            <person name="Chang Q.C."/>
            <person name="Ding S.J."/>
            <person name="Wang X.J."/>
            <person name="Zhu J.G."/>
            <person name="Ruan X.D."/>
            <person name="Zhao L."/>
            <person name="Wei J.T."/>
            <person name="Ye R.Z."/>
            <person name="Que T.C."/>
            <person name="Du C.H."/>
            <person name="Zhou Y.H."/>
            <person name="Cheng J.X."/>
            <person name="Dai P.F."/>
            <person name="Guo W.B."/>
            <person name="Han X.H."/>
            <person name="Huang E.J."/>
            <person name="Li L.F."/>
            <person name="Wei W."/>
            <person name="Gao Y.C."/>
            <person name="Liu J.Z."/>
            <person name="Shao H.Z."/>
            <person name="Wang X."/>
            <person name="Wang C.C."/>
            <person name="Yang T.C."/>
            <person name="Huo Q.B."/>
            <person name="Li W."/>
            <person name="Chen H.Y."/>
            <person name="Chen S.E."/>
            <person name="Zhou L.G."/>
            <person name="Ni X.B."/>
            <person name="Tian J.H."/>
            <person name="Sheng Y."/>
            <person name="Liu T."/>
            <person name="Pan Y.S."/>
            <person name="Xia L.Y."/>
            <person name="Li J."/>
            <person name="Zhao F."/>
            <person name="Cao W.C."/>
        </authorList>
    </citation>
    <scope>NUCLEOTIDE SEQUENCE</scope>
    <source>
        <strain evidence="1">Rsan-2018</strain>
    </source>
</reference>
<dbReference type="Proteomes" id="UP000821837">
    <property type="component" value="Unassembled WGS sequence"/>
</dbReference>
<proteinExistence type="predicted"/>
<dbReference type="Gene3D" id="3.30.40.10">
    <property type="entry name" value="Zinc/RING finger domain, C3HC4 (zinc finger)"/>
    <property type="match status" value="1"/>
</dbReference>
<dbReference type="SUPFAM" id="SSF49599">
    <property type="entry name" value="TRAF domain-like"/>
    <property type="match status" value="1"/>
</dbReference>
<sequence>MKVPRLPVSFAARSMEVDEVVNCQNEGCVSIVLSSEIEEHKEICFYRRVLFSFSRKHQCPLDGCSIRMSPACFNDHLLAFHQCEISTGDQADCAIQADARGGYVFALQRKNTCLLIVDVRSEAVVLSMLEVTFDSERCRIGAILLQGRTEEITWTSRLLHLALWSKRSKRGLNLKRAYFNSFAENGVIRLKFAVA</sequence>
<protein>
    <submittedName>
        <fullName evidence="1">Uncharacterized protein</fullName>
    </submittedName>
</protein>
<comment type="caution">
    <text evidence="1">The sequence shown here is derived from an EMBL/GenBank/DDBJ whole genome shotgun (WGS) entry which is preliminary data.</text>
</comment>
<dbReference type="EMBL" id="JABSTV010001253">
    <property type="protein sequence ID" value="KAH7944474.1"/>
    <property type="molecule type" value="Genomic_DNA"/>
</dbReference>
<gene>
    <name evidence="1" type="ORF">HPB52_019988</name>
</gene>